<feature type="domain" description="N-acetyltransferase" evidence="1">
    <location>
        <begin position="20"/>
        <end position="155"/>
    </location>
</feature>
<dbReference type="CDD" id="cd04301">
    <property type="entry name" value="NAT_SF"/>
    <property type="match status" value="1"/>
</dbReference>
<dbReference type="SUPFAM" id="SSF55729">
    <property type="entry name" value="Acyl-CoA N-acyltransferases (Nat)"/>
    <property type="match status" value="1"/>
</dbReference>
<evidence type="ECO:0000259" key="1">
    <source>
        <dbReference type="PROSITE" id="PS51186"/>
    </source>
</evidence>
<comment type="caution">
    <text evidence="2">The sequence shown here is derived from an EMBL/GenBank/DDBJ whole genome shotgun (WGS) entry which is preliminary data.</text>
</comment>
<dbReference type="GO" id="GO:0016747">
    <property type="term" value="F:acyltransferase activity, transferring groups other than amino-acyl groups"/>
    <property type="evidence" value="ECO:0007669"/>
    <property type="project" value="InterPro"/>
</dbReference>
<dbReference type="Gene3D" id="3.40.630.30">
    <property type="match status" value="1"/>
</dbReference>
<gene>
    <name evidence="2" type="ORF">HMPREF0367_00178</name>
</gene>
<dbReference type="Pfam" id="PF13673">
    <property type="entry name" value="Acetyltransf_10"/>
    <property type="match status" value="1"/>
</dbReference>
<sequence length="155" mass="18327">MIIRNLKKVQHMEIIKIDELQLTDAIELIWSTFLQFEAPDYSKEGIQSFKDFINDKKILKTLEFWGAYDNNELKGVIVTNDNRKHICCFFVKAQYHRQGIGRRLWEYLLENSLSKIITVNSSPYAVCVYHKFGFTDLDTEQVSDGIRYTAMKYER</sequence>
<dbReference type="EMBL" id="AWVI01000009">
    <property type="protein sequence ID" value="ERK47190.1"/>
    <property type="molecule type" value="Genomic_DNA"/>
</dbReference>
<dbReference type="Proteomes" id="UP000016658">
    <property type="component" value="Unassembled WGS sequence"/>
</dbReference>
<dbReference type="HOGENOM" id="CLU_120448_0_0_9"/>
<evidence type="ECO:0000313" key="3">
    <source>
        <dbReference type="Proteomes" id="UP000016658"/>
    </source>
</evidence>
<dbReference type="PANTHER" id="PTHR43451">
    <property type="entry name" value="ACETYLTRANSFERASE (GNAT) FAMILY PROTEIN"/>
    <property type="match status" value="1"/>
</dbReference>
<name>U2P9J5_9FIRM</name>
<accession>U2P9J5</accession>
<dbReference type="PROSITE" id="PS51186">
    <property type="entry name" value="GNAT"/>
    <property type="match status" value="1"/>
</dbReference>
<dbReference type="InterPro" id="IPR016181">
    <property type="entry name" value="Acyl_CoA_acyltransferase"/>
</dbReference>
<dbReference type="InterPro" id="IPR000182">
    <property type="entry name" value="GNAT_dom"/>
</dbReference>
<dbReference type="PATRIC" id="fig|649755.3.peg.161"/>
<evidence type="ECO:0000313" key="2">
    <source>
        <dbReference type="EMBL" id="ERK47190.1"/>
    </source>
</evidence>
<keyword evidence="2" id="KW-0808">Transferase</keyword>
<dbReference type="AlphaFoldDB" id="U2P9J5"/>
<dbReference type="PANTHER" id="PTHR43451:SF1">
    <property type="entry name" value="ACETYLTRANSFERASE"/>
    <property type="match status" value="1"/>
</dbReference>
<protein>
    <submittedName>
        <fullName evidence="2">Acetyltransferase, GNAT family</fullName>
    </submittedName>
</protein>
<organism evidence="2 3">
    <name type="scientific">Faecalitalea cylindroides ATCC 27803</name>
    <dbReference type="NCBI Taxonomy" id="649755"/>
    <lineage>
        <taxon>Bacteria</taxon>
        <taxon>Bacillati</taxon>
        <taxon>Bacillota</taxon>
        <taxon>Erysipelotrichia</taxon>
        <taxon>Erysipelotrichales</taxon>
        <taxon>Erysipelotrichaceae</taxon>
        <taxon>Faecalitalea</taxon>
    </lineage>
</organism>
<dbReference type="InterPro" id="IPR052564">
    <property type="entry name" value="N-acetyltrans/Recomb-assoc"/>
</dbReference>
<reference evidence="2 3" key="1">
    <citation type="submission" date="2013-06" db="EMBL/GenBank/DDBJ databases">
        <authorList>
            <person name="Weinstock G."/>
            <person name="Sodergren E."/>
            <person name="Lobos E.A."/>
            <person name="Fulton L."/>
            <person name="Fulton R."/>
            <person name="Courtney L."/>
            <person name="Fronick C."/>
            <person name="O'Laughlin M."/>
            <person name="Godfrey J."/>
            <person name="Wilson R.M."/>
            <person name="Miner T."/>
            <person name="Farmer C."/>
            <person name="Delehaunty K."/>
            <person name="Cordes M."/>
            <person name="Minx P."/>
            <person name="Tomlinson C."/>
            <person name="Chen J."/>
            <person name="Wollam A."/>
            <person name="Pepin K.H."/>
            <person name="Bhonagiri V."/>
            <person name="Zhang X."/>
            <person name="Warren W."/>
            <person name="Mitreva M."/>
            <person name="Mardis E.R."/>
            <person name="Wilson R.K."/>
        </authorList>
    </citation>
    <scope>NUCLEOTIDE SEQUENCE [LARGE SCALE GENOMIC DNA]</scope>
    <source>
        <strain evidence="2 3">ATCC 27803</strain>
    </source>
</reference>
<proteinExistence type="predicted"/>